<gene>
    <name evidence="2" type="ORF">NDU88_012975</name>
</gene>
<dbReference type="EMBL" id="JANPWB010000010">
    <property type="protein sequence ID" value="KAJ1146713.1"/>
    <property type="molecule type" value="Genomic_DNA"/>
</dbReference>
<feature type="compositionally biased region" description="Basic residues" evidence="1">
    <location>
        <begin position="84"/>
        <end position="95"/>
    </location>
</feature>
<organism evidence="2 3">
    <name type="scientific">Pleurodeles waltl</name>
    <name type="common">Iberian ribbed newt</name>
    <dbReference type="NCBI Taxonomy" id="8319"/>
    <lineage>
        <taxon>Eukaryota</taxon>
        <taxon>Metazoa</taxon>
        <taxon>Chordata</taxon>
        <taxon>Craniata</taxon>
        <taxon>Vertebrata</taxon>
        <taxon>Euteleostomi</taxon>
        <taxon>Amphibia</taxon>
        <taxon>Batrachia</taxon>
        <taxon>Caudata</taxon>
        <taxon>Salamandroidea</taxon>
        <taxon>Salamandridae</taxon>
        <taxon>Pleurodelinae</taxon>
        <taxon>Pleurodeles</taxon>
    </lineage>
</organism>
<name>A0AAV7R7D6_PLEWA</name>
<feature type="compositionally biased region" description="Basic and acidic residues" evidence="1">
    <location>
        <begin position="97"/>
        <end position="113"/>
    </location>
</feature>
<keyword evidence="3" id="KW-1185">Reference proteome</keyword>
<comment type="caution">
    <text evidence="2">The sequence shown here is derived from an EMBL/GenBank/DDBJ whole genome shotgun (WGS) entry which is preliminary data.</text>
</comment>
<sequence>MCGSIHKYDVTLYTPKNTNPVTSVVDQSGNNTIRWPPLYTSPIRCLLRFDGGARYPLRERSRCPPPAHSSAVAILSKAALRRLHAARKQKRRQMLHRSTERVPRRTLTEKPHPEQGPWRRPRAALPSRG</sequence>
<protein>
    <submittedName>
        <fullName evidence="2">Uncharacterized protein</fullName>
    </submittedName>
</protein>
<evidence type="ECO:0000256" key="1">
    <source>
        <dbReference type="SAM" id="MobiDB-lite"/>
    </source>
</evidence>
<reference evidence="2" key="1">
    <citation type="journal article" date="2022" name="bioRxiv">
        <title>Sequencing and chromosome-scale assembly of the giantPleurodeles waltlgenome.</title>
        <authorList>
            <person name="Brown T."/>
            <person name="Elewa A."/>
            <person name="Iarovenko S."/>
            <person name="Subramanian E."/>
            <person name="Araus A.J."/>
            <person name="Petzold A."/>
            <person name="Susuki M."/>
            <person name="Suzuki K.-i.T."/>
            <person name="Hayashi T."/>
            <person name="Toyoda A."/>
            <person name="Oliveira C."/>
            <person name="Osipova E."/>
            <person name="Leigh N.D."/>
            <person name="Simon A."/>
            <person name="Yun M.H."/>
        </authorList>
    </citation>
    <scope>NUCLEOTIDE SEQUENCE</scope>
    <source>
        <strain evidence="2">20211129_DDA</strain>
        <tissue evidence="2">Liver</tissue>
    </source>
</reference>
<evidence type="ECO:0000313" key="2">
    <source>
        <dbReference type="EMBL" id="KAJ1146713.1"/>
    </source>
</evidence>
<accession>A0AAV7R7D6</accession>
<proteinExistence type="predicted"/>
<dbReference type="AlphaFoldDB" id="A0AAV7R7D6"/>
<feature type="region of interest" description="Disordered" evidence="1">
    <location>
        <begin position="84"/>
        <end position="129"/>
    </location>
</feature>
<dbReference type="Proteomes" id="UP001066276">
    <property type="component" value="Chromosome 6"/>
</dbReference>
<evidence type="ECO:0000313" key="3">
    <source>
        <dbReference type="Proteomes" id="UP001066276"/>
    </source>
</evidence>